<organism evidence="2 3">
    <name type="scientific">Ramlibacter agri</name>
    <dbReference type="NCBI Taxonomy" id="2728837"/>
    <lineage>
        <taxon>Bacteria</taxon>
        <taxon>Pseudomonadati</taxon>
        <taxon>Pseudomonadota</taxon>
        <taxon>Betaproteobacteria</taxon>
        <taxon>Burkholderiales</taxon>
        <taxon>Comamonadaceae</taxon>
        <taxon>Ramlibacter</taxon>
    </lineage>
</organism>
<dbReference type="AlphaFoldDB" id="A0A848HAQ0"/>
<dbReference type="InterPro" id="IPR035959">
    <property type="entry name" value="RutC-like_sf"/>
</dbReference>
<name>A0A848HAQ0_9BURK</name>
<evidence type="ECO:0000256" key="1">
    <source>
        <dbReference type="ARBA" id="ARBA00010552"/>
    </source>
</evidence>
<dbReference type="Pfam" id="PF01042">
    <property type="entry name" value="Ribonuc_L-PSP"/>
    <property type="match status" value="1"/>
</dbReference>
<dbReference type="PANTHER" id="PTHR11803">
    <property type="entry name" value="2-IMINOBUTANOATE/2-IMINOPROPANOATE DEAMINASE RIDA"/>
    <property type="match status" value="1"/>
</dbReference>
<dbReference type="SUPFAM" id="SSF55298">
    <property type="entry name" value="YjgF-like"/>
    <property type="match status" value="1"/>
</dbReference>
<dbReference type="EMBL" id="JABBFX010000003">
    <property type="protein sequence ID" value="NML47865.1"/>
    <property type="molecule type" value="Genomic_DNA"/>
</dbReference>
<comment type="caution">
    <text evidence="2">The sequence shown here is derived from an EMBL/GenBank/DDBJ whole genome shotgun (WGS) entry which is preliminary data.</text>
</comment>
<keyword evidence="3" id="KW-1185">Reference proteome</keyword>
<reference evidence="2 3" key="1">
    <citation type="submission" date="2020-04" db="EMBL/GenBank/DDBJ databases">
        <title>Ramlibacter sp. G-1-2-2 isolated from soil.</title>
        <authorList>
            <person name="Dahal R.H."/>
        </authorList>
    </citation>
    <scope>NUCLEOTIDE SEQUENCE [LARGE SCALE GENOMIC DNA]</scope>
    <source>
        <strain evidence="2 3">G-1-2-2</strain>
    </source>
</reference>
<accession>A0A848HAQ0</accession>
<evidence type="ECO:0000313" key="3">
    <source>
        <dbReference type="Proteomes" id="UP000541185"/>
    </source>
</evidence>
<dbReference type="InterPro" id="IPR006175">
    <property type="entry name" value="YjgF/YER057c/UK114"/>
</dbReference>
<evidence type="ECO:0000313" key="2">
    <source>
        <dbReference type="EMBL" id="NML47865.1"/>
    </source>
</evidence>
<protein>
    <submittedName>
        <fullName evidence="2">RidA family protein</fullName>
    </submittedName>
</protein>
<dbReference type="Proteomes" id="UP000541185">
    <property type="component" value="Unassembled WGS sequence"/>
</dbReference>
<gene>
    <name evidence="2" type="ORF">HHL11_29215</name>
</gene>
<sequence length="137" mass="14620">MTQAVEYINPPGLPPVQGMYSQLGAIASGARTYHVAGQLAVADDGSVAGVGDFAAQFHRVFQNLVGTLEAAGGKPTSIAKMTTYLVHSQDIPTFMKLRAALFPKLFPNGVYPPNTLIVIDRLVKEDFLLEVEAVAAF</sequence>
<dbReference type="PANTHER" id="PTHR11803:SF58">
    <property type="entry name" value="PROTEIN HMF1-RELATED"/>
    <property type="match status" value="1"/>
</dbReference>
<dbReference type="GO" id="GO:0019239">
    <property type="term" value="F:deaminase activity"/>
    <property type="evidence" value="ECO:0007669"/>
    <property type="project" value="TreeGrafter"/>
</dbReference>
<proteinExistence type="inferred from homology"/>
<comment type="similarity">
    <text evidence="1">Belongs to the RutC family.</text>
</comment>
<dbReference type="CDD" id="cd00448">
    <property type="entry name" value="YjgF_YER057c_UK114_family"/>
    <property type="match status" value="1"/>
</dbReference>
<dbReference type="Gene3D" id="3.30.1330.40">
    <property type="entry name" value="RutC-like"/>
    <property type="match status" value="1"/>
</dbReference>
<dbReference type="GO" id="GO:0005829">
    <property type="term" value="C:cytosol"/>
    <property type="evidence" value="ECO:0007669"/>
    <property type="project" value="TreeGrafter"/>
</dbReference>
<dbReference type="RefSeq" id="WP_169422122.1">
    <property type="nucleotide sequence ID" value="NZ_JABBFX010000003.1"/>
</dbReference>